<proteinExistence type="predicted"/>
<organism evidence="2 3">
    <name type="scientific">Hypsibius exemplaris</name>
    <name type="common">Freshwater tardigrade</name>
    <dbReference type="NCBI Taxonomy" id="2072580"/>
    <lineage>
        <taxon>Eukaryota</taxon>
        <taxon>Metazoa</taxon>
        <taxon>Ecdysozoa</taxon>
        <taxon>Tardigrada</taxon>
        <taxon>Eutardigrada</taxon>
        <taxon>Parachela</taxon>
        <taxon>Hypsibioidea</taxon>
        <taxon>Hypsibiidae</taxon>
        <taxon>Hypsibius</taxon>
    </lineage>
</organism>
<keyword evidence="1" id="KW-0812">Transmembrane</keyword>
<sequence length="152" mass="17341">MSGRQFTSKFYNRTFSLPSRNVSLNAIGTRMAPVYINQFDNHTRSFKTVLQLDSETKSLSTPMTQGSSIRWFGVTFPPSDKPNSDRRTNEQETVTAVIATVIVAVIILLLTSFSIWRTSQMKYHNQAWILDSEQLRWILLVSRSSGALTRTF</sequence>
<keyword evidence="1" id="KW-1133">Transmembrane helix</keyword>
<comment type="caution">
    <text evidence="2">The sequence shown here is derived from an EMBL/GenBank/DDBJ whole genome shotgun (WGS) entry which is preliminary data.</text>
</comment>
<protein>
    <submittedName>
        <fullName evidence="2">Uncharacterized protein</fullName>
    </submittedName>
</protein>
<gene>
    <name evidence="2" type="ORF">BV898_05346</name>
</gene>
<evidence type="ECO:0000313" key="3">
    <source>
        <dbReference type="Proteomes" id="UP000192578"/>
    </source>
</evidence>
<keyword evidence="1" id="KW-0472">Membrane</keyword>
<keyword evidence="3" id="KW-1185">Reference proteome</keyword>
<evidence type="ECO:0000313" key="2">
    <source>
        <dbReference type="EMBL" id="OQV20769.1"/>
    </source>
</evidence>
<dbReference type="SUPFAM" id="SSF53822">
    <property type="entry name" value="Periplasmic binding protein-like I"/>
    <property type="match status" value="1"/>
</dbReference>
<dbReference type="InterPro" id="IPR028082">
    <property type="entry name" value="Peripla_BP_I"/>
</dbReference>
<evidence type="ECO:0000256" key="1">
    <source>
        <dbReference type="SAM" id="Phobius"/>
    </source>
</evidence>
<feature type="transmembrane region" description="Helical" evidence="1">
    <location>
        <begin position="94"/>
        <end position="116"/>
    </location>
</feature>
<dbReference type="EMBL" id="MTYJ01000028">
    <property type="protein sequence ID" value="OQV20769.1"/>
    <property type="molecule type" value="Genomic_DNA"/>
</dbReference>
<name>A0A1W0WZY9_HYPEX</name>
<reference evidence="3" key="1">
    <citation type="submission" date="2017-01" db="EMBL/GenBank/DDBJ databases">
        <title>Comparative genomics of anhydrobiosis in the tardigrade Hypsibius dujardini.</title>
        <authorList>
            <person name="Yoshida Y."/>
            <person name="Koutsovoulos G."/>
            <person name="Laetsch D."/>
            <person name="Stevens L."/>
            <person name="Kumar S."/>
            <person name="Horikawa D."/>
            <person name="Ishino K."/>
            <person name="Komine S."/>
            <person name="Tomita M."/>
            <person name="Blaxter M."/>
            <person name="Arakawa K."/>
        </authorList>
    </citation>
    <scope>NUCLEOTIDE SEQUENCE [LARGE SCALE GENOMIC DNA]</scope>
    <source>
        <strain evidence="3">Z151</strain>
    </source>
</reference>
<accession>A0A1W0WZY9</accession>
<dbReference type="Proteomes" id="UP000192578">
    <property type="component" value="Unassembled WGS sequence"/>
</dbReference>
<dbReference type="AlphaFoldDB" id="A0A1W0WZY9"/>